<keyword evidence="2" id="KW-1185">Reference proteome</keyword>
<gene>
    <name evidence="1" type="ORF">H0H28_13695</name>
</gene>
<comment type="caution">
    <text evidence="1">The sequence shown here is derived from an EMBL/GenBank/DDBJ whole genome shotgun (WGS) entry which is preliminary data.</text>
</comment>
<name>A0A838WWX3_9CORY</name>
<proteinExistence type="predicted"/>
<sequence length="57" mass="6837">MSAPESRDPDLDGYVDWIVFDRDWNSFSEPCETEEEAQWVSQHTGGEPIYRREWKRC</sequence>
<evidence type="ECO:0000313" key="2">
    <source>
        <dbReference type="Proteomes" id="UP000580709"/>
    </source>
</evidence>
<organism evidence="1 2">
    <name type="scientific">Corynebacterium sanguinis</name>
    <dbReference type="NCBI Taxonomy" id="2594913"/>
    <lineage>
        <taxon>Bacteria</taxon>
        <taxon>Bacillati</taxon>
        <taxon>Actinomycetota</taxon>
        <taxon>Actinomycetes</taxon>
        <taxon>Mycobacteriales</taxon>
        <taxon>Corynebacteriaceae</taxon>
        <taxon>Corynebacterium</taxon>
    </lineage>
</organism>
<accession>A0A838WWX3</accession>
<protein>
    <submittedName>
        <fullName evidence="1">Uncharacterized protein</fullName>
    </submittedName>
</protein>
<evidence type="ECO:0000313" key="1">
    <source>
        <dbReference type="EMBL" id="MBA4506339.1"/>
    </source>
</evidence>
<dbReference type="RefSeq" id="WP_181730249.1">
    <property type="nucleotide sequence ID" value="NZ_JACEOR010000653.1"/>
</dbReference>
<dbReference type="EMBL" id="JACEOR010000653">
    <property type="protein sequence ID" value="MBA4506339.1"/>
    <property type="molecule type" value="Genomic_DNA"/>
</dbReference>
<dbReference type="AlphaFoldDB" id="A0A838WWX3"/>
<reference evidence="1 2" key="1">
    <citation type="submission" date="2020-07" db="EMBL/GenBank/DDBJ databases">
        <authorList>
            <person name="Khare M."/>
        </authorList>
    </citation>
    <scope>NUCLEOTIDE SEQUENCE [LARGE SCALE GENOMIC DNA]</scope>
    <source>
        <strain evidence="1 2">P8776</strain>
    </source>
</reference>
<dbReference type="Proteomes" id="UP000580709">
    <property type="component" value="Unassembled WGS sequence"/>
</dbReference>